<dbReference type="PROSITE" id="PS51767">
    <property type="entry name" value="PEPTIDASE_A1"/>
    <property type="match status" value="1"/>
</dbReference>
<dbReference type="PROSITE" id="PS00141">
    <property type="entry name" value="ASP_PROTEASE"/>
    <property type="match status" value="1"/>
</dbReference>
<dbReference type="SUPFAM" id="SSF50630">
    <property type="entry name" value="Acid proteases"/>
    <property type="match status" value="1"/>
</dbReference>
<dbReference type="Proteomes" id="UP000053989">
    <property type="component" value="Unassembled WGS sequence"/>
</dbReference>
<dbReference type="STRING" id="1036808.A0A0C3CW47"/>
<comment type="similarity">
    <text evidence="1 4">Belongs to the peptidase A1 family.</text>
</comment>
<evidence type="ECO:0000313" key="7">
    <source>
        <dbReference type="EMBL" id="KIM52785.1"/>
    </source>
</evidence>
<dbReference type="FunFam" id="2.40.70.10:FF:000008">
    <property type="entry name" value="Cathepsin D"/>
    <property type="match status" value="1"/>
</dbReference>
<feature type="signal peptide" evidence="5">
    <location>
        <begin position="1"/>
        <end position="23"/>
    </location>
</feature>
<dbReference type="PANTHER" id="PTHR47966:SF75">
    <property type="entry name" value="ENDOPEPTIDASE (CTSD), PUTATIVE (AFU_ORTHOLOGUE AFUA_4G07040)-RELATED"/>
    <property type="match status" value="1"/>
</dbReference>
<dbReference type="InterPro" id="IPR001461">
    <property type="entry name" value="Aspartic_peptidase_A1"/>
</dbReference>
<evidence type="ECO:0000256" key="4">
    <source>
        <dbReference type="RuleBase" id="RU000454"/>
    </source>
</evidence>
<feature type="active site" evidence="3">
    <location>
        <position position="203"/>
    </location>
</feature>
<dbReference type="CDD" id="cd05471">
    <property type="entry name" value="pepsin_like"/>
    <property type="match status" value="1"/>
</dbReference>
<dbReference type="InterPro" id="IPR033121">
    <property type="entry name" value="PEPTIDASE_A1"/>
</dbReference>
<proteinExistence type="inferred from homology"/>
<dbReference type="InterPro" id="IPR001969">
    <property type="entry name" value="Aspartic_peptidase_AS"/>
</dbReference>
<dbReference type="FunCoup" id="A0A0C3CW47">
    <property type="interactions" value="48"/>
</dbReference>
<dbReference type="PRINTS" id="PR00792">
    <property type="entry name" value="PEPSIN"/>
</dbReference>
<keyword evidence="2 4" id="KW-0064">Aspartyl protease</keyword>
<dbReference type="AlphaFoldDB" id="A0A0C3CW47"/>
<dbReference type="InterPro" id="IPR034164">
    <property type="entry name" value="Pepsin-like_dom"/>
</dbReference>
<dbReference type="PANTHER" id="PTHR47966">
    <property type="entry name" value="BETA-SITE APP-CLEAVING ENZYME, ISOFORM A-RELATED"/>
    <property type="match status" value="1"/>
</dbReference>
<reference evidence="8" key="2">
    <citation type="submission" date="2015-01" db="EMBL/GenBank/DDBJ databases">
        <title>Evolutionary Origins and Diversification of the Mycorrhizal Mutualists.</title>
        <authorList>
            <consortium name="DOE Joint Genome Institute"/>
            <consortium name="Mycorrhizal Genomics Consortium"/>
            <person name="Kohler A."/>
            <person name="Kuo A."/>
            <person name="Nagy L.G."/>
            <person name="Floudas D."/>
            <person name="Copeland A."/>
            <person name="Barry K.W."/>
            <person name="Cichocki N."/>
            <person name="Veneault-Fourrey C."/>
            <person name="LaButti K."/>
            <person name="Lindquist E.A."/>
            <person name="Lipzen A."/>
            <person name="Lundell T."/>
            <person name="Morin E."/>
            <person name="Murat C."/>
            <person name="Riley R."/>
            <person name="Ohm R."/>
            <person name="Sun H."/>
            <person name="Tunlid A."/>
            <person name="Henrissat B."/>
            <person name="Grigoriev I.V."/>
            <person name="Hibbett D.S."/>
            <person name="Martin F."/>
        </authorList>
    </citation>
    <scope>NUCLEOTIDE SEQUENCE [LARGE SCALE GENOMIC DNA]</scope>
    <source>
        <strain evidence="8">Foug A</strain>
    </source>
</reference>
<dbReference type="InterPro" id="IPR021109">
    <property type="entry name" value="Peptidase_aspartic_dom_sf"/>
</dbReference>
<reference evidence="7 8" key="1">
    <citation type="submission" date="2014-04" db="EMBL/GenBank/DDBJ databases">
        <authorList>
            <consortium name="DOE Joint Genome Institute"/>
            <person name="Kuo A."/>
            <person name="Kohler A."/>
            <person name="Nagy L.G."/>
            <person name="Floudas D."/>
            <person name="Copeland A."/>
            <person name="Barry K.W."/>
            <person name="Cichocki N."/>
            <person name="Veneault-Fourrey C."/>
            <person name="LaButti K."/>
            <person name="Lindquist E.A."/>
            <person name="Lipzen A."/>
            <person name="Lundell T."/>
            <person name="Morin E."/>
            <person name="Murat C."/>
            <person name="Sun H."/>
            <person name="Tunlid A."/>
            <person name="Henrissat B."/>
            <person name="Grigoriev I.V."/>
            <person name="Hibbett D.S."/>
            <person name="Martin F."/>
            <person name="Nordberg H.P."/>
            <person name="Cantor M.N."/>
            <person name="Hua S.X."/>
        </authorList>
    </citation>
    <scope>NUCLEOTIDE SEQUENCE [LARGE SCALE GENOMIC DNA]</scope>
    <source>
        <strain evidence="7 8">Foug A</strain>
    </source>
</reference>
<evidence type="ECO:0000259" key="6">
    <source>
        <dbReference type="PROSITE" id="PS51767"/>
    </source>
</evidence>
<dbReference type="InParanoid" id="A0A0C3CW47"/>
<evidence type="ECO:0000256" key="1">
    <source>
        <dbReference type="ARBA" id="ARBA00007447"/>
    </source>
</evidence>
<feature type="active site" evidence="3">
    <location>
        <position position="388"/>
    </location>
</feature>
<evidence type="ECO:0000256" key="5">
    <source>
        <dbReference type="SAM" id="SignalP"/>
    </source>
</evidence>
<evidence type="ECO:0000256" key="2">
    <source>
        <dbReference type="ARBA" id="ARBA00022750"/>
    </source>
</evidence>
<dbReference type="Pfam" id="PF00026">
    <property type="entry name" value="Asp"/>
    <property type="match status" value="1"/>
</dbReference>
<feature type="chain" id="PRO_5002176222" description="Peptidase A1 domain-containing protein" evidence="5">
    <location>
        <begin position="24"/>
        <end position="501"/>
    </location>
</feature>
<evidence type="ECO:0000256" key="3">
    <source>
        <dbReference type="PIRSR" id="PIRSR601461-1"/>
    </source>
</evidence>
<gene>
    <name evidence="7" type="ORF">SCLCIDRAFT_140289</name>
</gene>
<keyword evidence="4" id="KW-0378">Hydrolase</keyword>
<dbReference type="EMBL" id="KN822199">
    <property type="protein sequence ID" value="KIM52785.1"/>
    <property type="molecule type" value="Genomic_DNA"/>
</dbReference>
<keyword evidence="5" id="KW-0732">Signal</keyword>
<evidence type="ECO:0000313" key="8">
    <source>
        <dbReference type="Proteomes" id="UP000053989"/>
    </source>
</evidence>
<dbReference type="Gene3D" id="2.40.70.10">
    <property type="entry name" value="Acid Proteases"/>
    <property type="match status" value="2"/>
</dbReference>
<feature type="domain" description="Peptidase A1" evidence="6">
    <location>
        <begin position="185"/>
        <end position="496"/>
    </location>
</feature>
<dbReference type="HOGENOM" id="CLU_013253_1_1_1"/>
<dbReference type="GO" id="GO:0004190">
    <property type="term" value="F:aspartic-type endopeptidase activity"/>
    <property type="evidence" value="ECO:0007669"/>
    <property type="project" value="UniProtKB-KW"/>
</dbReference>
<sequence>MQQWSLILIALTVCLLNCTLTNAIPLRVRGRTLSTPGWVTLPLKRFQTTRTNVHPQLLMQQHINRGSKRLSRMIGRQEPSEHELRSAMHKRLYLLESGQGSTFQFGNTRVGMAAAHGRHGSHGLMSNGTIANCTMLGGSGATSGNNTGVSPLDIQAAGNGGLTPAKSPTTNGSLGLDIEANDVAYIATIQIGTPPRDFQVLMDSGSADFWVGGENCGNCGNHTSLGTQSSTSFVPSNTQFQVTYGSGEVVGTVCQDQVSIGGTALSNHTFGVTTTESRQFADPGVPFDGLMGLALSALSRQNVSTPVESLASNGLIPAAITSFKISRLADQLNDGEVTFGGLDPSKFIANSLITIPNVSQQGFWEGSVDAVTINGADGGITGRTAVLDTGTTLMLLPSSDAQTLMQGLGGTCDSQQCTIPCTTNASLALTFGGSSFSVDPRDLAVLPVDANNPTGDCTSGIQPGQFGTATQWLVGDVFLKNAYFSTNVNNNTISLAKLSTP</sequence>
<dbReference type="OrthoDB" id="2747330at2759"/>
<accession>A0A0C3CW47</accession>
<name>A0A0C3CW47_9AGAM</name>
<protein>
    <recommendedName>
        <fullName evidence="6">Peptidase A1 domain-containing protein</fullName>
    </recommendedName>
</protein>
<organism evidence="7 8">
    <name type="scientific">Scleroderma citrinum Foug A</name>
    <dbReference type="NCBI Taxonomy" id="1036808"/>
    <lineage>
        <taxon>Eukaryota</taxon>
        <taxon>Fungi</taxon>
        <taxon>Dikarya</taxon>
        <taxon>Basidiomycota</taxon>
        <taxon>Agaricomycotina</taxon>
        <taxon>Agaricomycetes</taxon>
        <taxon>Agaricomycetidae</taxon>
        <taxon>Boletales</taxon>
        <taxon>Sclerodermatineae</taxon>
        <taxon>Sclerodermataceae</taxon>
        <taxon>Scleroderma</taxon>
    </lineage>
</organism>
<keyword evidence="8" id="KW-1185">Reference proteome</keyword>
<keyword evidence="4" id="KW-0645">Protease</keyword>
<dbReference type="GO" id="GO:0006508">
    <property type="term" value="P:proteolysis"/>
    <property type="evidence" value="ECO:0007669"/>
    <property type="project" value="UniProtKB-KW"/>
</dbReference>